<dbReference type="AlphaFoldDB" id="A0A6U3UCS4"/>
<feature type="transmembrane region" description="Helical" evidence="2">
    <location>
        <begin position="39"/>
        <end position="59"/>
    </location>
</feature>
<name>A0A6U3UCS4_9STRA</name>
<reference evidence="4" key="1">
    <citation type="submission" date="2021-01" db="EMBL/GenBank/DDBJ databases">
        <authorList>
            <person name="Corre E."/>
            <person name="Pelletier E."/>
            <person name="Niang G."/>
            <person name="Scheremetjew M."/>
            <person name="Finn R."/>
            <person name="Kale V."/>
            <person name="Holt S."/>
            <person name="Cochrane G."/>
            <person name="Meng A."/>
            <person name="Brown T."/>
            <person name="Cohen L."/>
        </authorList>
    </citation>
    <scope>NUCLEOTIDE SEQUENCE</scope>
    <source>
        <strain evidence="4">SM1012Den-03</strain>
    </source>
</reference>
<organism evidence="4">
    <name type="scientific">Skeletonema marinoi</name>
    <dbReference type="NCBI Taxonomy" id="267567"/>
    <lineage>
        <taxon>Eukaryota</taxon>
        <taxon>Sar</taxon>
        <taxon>Stramenopiles</taxon>
        <taxon>Ochrophyta</taxon>
        <taxon>Bacillariophyta</taxon>
        <taxon>Coscinodiscophyceae</taxon>
        <taxon>Thalassiosirophycidae</taxon>
        <taxon>Thalassiosirales</taxon>
        <taxon>Skeletonemataceae</taxon>
        <taxon>Skeletonema</taxon>
        <taxon>Skeletonema marinoi-dohrnii complex</taxon>
    </lineage>
</organism>
<keyword evidence="2" id="KW-0472">Membrane</keyword>
<sequence>MAQRRKGATKPAAAVGPDGGKRIKRGRCIVSSLLRPSTILSIVLSLILLGFCAYLGFLIGDHIGENYNLQVEEVTPKAVAVEDDEAYDELLKYPPPPQRRGIRSNHP</sequence>
<dbReference type="EMBL" id="HBGZ01009329">
    <property type="protein sequence ID" value="CAD9590207.1"/>
    <property type="molecule type" value="Transcribed_RNA"/>
</dbReference>
<evidence type="ECO:0000313" key="3">
    <source>
        <dbReference type="EMBL" id="CAD9590204.1"/>
    </source>
</evidence>
<evidence type="ECO:0000256" key="2">
    <source>
        <dbReference type="SAM" id="Phobius"/>
    </source>
</evidence>
<evidence type="ECO:0000313" key="4">
    <source>
        <dbReference type="EMBL" id="CAD9590207.1"/>
    </source>
</evidence>
<protein>
    <submittedName>
        <fullName evidence="4">Uncharacterized protein</fullName>
    </submittedName>
</protein>
<accession>A0A6U3UCS4</accession>
<keyword evidence="2" id="KW-1133">Transmembrane helix</keyword>
<proteinExistence type="predicted"/>
<evidence type="ECO:0000256" key="1">
    <source>
        <dbReference type="SAM" id="MobiDB-lite"/>
    </source>
</evidence>
<gene>
    <name evidence="3" type="ORF">SMAR0320_LOCUS6684</name>
    <name evidence="4" type="ORF">SMAR0320_LOCUS6685</name>
</gene>
<feature type="region of interest" description="Disordered" evidence="1">
    <location>
        <begin position="1"/>
        <end position="22"/>
    </location>
</feature>
<keyword evidence="2" id="KW-0812">Transmembrane</keyword>
<dbReference type="EMBL" id="HBGZ01009328">
    <property type="protein sequence ID" value="CAD9590204.1"/>
    <property type="molecule type" value="Transcribed_RNA"/>
</dbReference>